<evidence type="ECO:0000313" key="2">
    <source>
        <dbReference type="Proteomes" id="UP000235392"/>
    </source>
</evidence>
<reference evidence="1 2" key="1">
    <citation type="submission" date="2017-11" db="EMBL/GenBank/DDBJ databases">
        <title>De novo assembly and phasing of dikaryotic genomes from two isolates of Puccinia coronata f. sp. avenae, the causal agent of oat crown rust.</title>
        <authorList>
            <person name="Miller M.E."/>
            <person name="Zhang Y."/>
            <person name="Omidvar V."/>
            <person name="Sperschneider J."/>
            <person name="Schwessinger B."/>
            <person name="Raley C."/>
            <person name="Palmer J.M."/>
            <person name="Garnica D."/>
            <person name="Upadhyaya N."/>
            <person name="Rathjen J."/>
            <person name="Taylor J.M."/>
            <person name="Park R.F."/>
            <person name="Dodds P.N."/>
            <person name="Hirsch C.D."/>
            <person name="Kianian S.F."/>
            <person name="Figueroa M."/>
        </authorList>
    </citation>
    <scope>NUCLEOTIDE SEQUENCE [LARGE SCALE GENOMIC DNA]</scope>
    <source>
        <strain evidence="1">12SD80</strain>
    </source>
</reference>
<proteinExistence type="predicted"/>
<organism evidence="1 2">
    <name type="scientific">Puccinia coronata f. sp. avenae</name>
    <dbReference type="NCBI Taxonomy" id="200324"/>
    <lineage>
        <taxon>Eukaryota</taxon>
        <taxon>Fungi</taxon>
        <taxon>Dikarya</taxon>
        <taxon>Basidiomycota</taxon>
        <taxon>Pucciniomycotina</taxon>
        <taxon>Pucciniomycetes</taxon>
        <taxon>Pucciniales</taxon>
        <taxon>Pucciniaceae</taxon>
        <taxon>Puccinia</taxon>
    </lineage>
</organism>
<dbReference type="Proteomes" id="UP000235392">
    <property type="component" value="Unassembled WGS sequence"/>
</dbReference>
<accession>A0A2N5UTB4</accession>
<comment type="caution">
    <text evidence="1">The sequence shown here is derived from an EMBL/GenBank/DDBJ whole genome shotgun (WGS) entry which is preliminary data.</text>
</comment>
<name>A0A2N5UTB4_9BASI</name>
<dbReference type="EMBL" id="PGCI01000095">
    <property type="protein sequence ID" value="PLW41002.1"/>
    <property type="molecule type" value="Genomic_DNA"/>
</dbReference>
<gene>
    <name evidence="1" type="ORF">PCASD_06575</name>
</gene>
<sequence length="145" mass="16370">MLHFLYQNRLTIQSSGLQLADTLPRVKGPAYSQLPSSSRLGPRTMDGTCLGLDVACAQMTFWILFWRLDPSCRSCKVLVVQKDFGTEVNKVVFSHLDVGRNFTSEVLAFEVDSCVTLRNLLLDFIITQGIKRIQHKDASFPRFGE</sequence>
<dbReference type="AlphaFoldDB" id="A0A2N5UTB4"/>
<protein>
    <submittedName>
        <fullName evidence="1">Uncharacterized protein</fullName>
    </submittedName>
</protein>
<evidence type="ECO:0000313" key="1">
    <source>
        <dbReference type="EMBL" id="PLW41002.1"/>
    </source>
</evidence>